<protein>
    <submittedName>
        <fullName evidence="1">Uncharacterized protein</fullName>
    </submittedName>
</protein>
<evidence type="ECO:0000313" key="1">
    <source>
        <dbReference type="EMBL" id="TFY61623.1"/>
    </source>
</evidence>
<dbReference type="Gene3D" id="3.40.50.1820">
    <property type="entry name" value="alpha/beta hydrolase"/>
    <property type="match status" value="1"/>
</dbReference>
<proteinExistence type="predicted"/>
<dbReference type="SUPFAM" id="SSF53474">
    <property type="entry name" value="alpha/beta-Hydrolases"/>
    <property type="match status" value="1"/>
</dbReference>
<name>A0A4Y9YIV1_9APHY</name>
<organism evidence="1 2">
    <name type="scientific">Rhodofomes roseus</name>
    <dbReference type="NCBI Taxonomy" id="34475"/>
    <lineage>
        <taxon>Eukaryota</taxon>
        <taxon>Fungi</taxon>
        <taxon>Dikarya</taxon>
        <taxon>Basidiomycota</taxon>
        <taxon>Agaricomycotina</taxon>
        <taxon>Agaricomycetes</taxon>
        <taxon>Polyporales</taxon>
        <taxon>Rhodofomes</taxon>
    </lineage>
</organism>
<comment type="caution">
    <text evidence="1">The sequence shown here is derived from an EMBL/GenBank/DDBJ whole genome shotgun (WGS) entry which is preliminary data.</text>
</comment>
<dbReference type="InterPro" id="IPR029058">
    <property type="entry name" value="AB_hydrolase_fold"/>
</dbReference>
<dbReference type="AlphaFoldDB" id="A0A4Y9YIV1"/>
<accession>A0A4Y9YIV1</accession>
<gene>
    <name evidence="1" type="ORF">EVJ58_g4397</name>
</gene>
<reference evidence="1 2" key="1">
    <citation type="submission" date="2019-01" db="EMBL/GenBank/DDBJ databases">
        <title>Genome sequencing of the rare red list fungi Fomitopsis rosea.</title>
        <authorList>
            <person name="Buettner E."/>
            <person name="Kellner H."/>
        </authorList>
    </citation>
    <scope>NUCLEOTIDE SEQUENCE [LARGE SCALE GENOMIC DNA]</scope>
    <source>
        <strain evidence="1 2">DSM 105464</strain>
    </source>
</reference>
<evidence type="ECO:0000313" key="2">
    <source>
        <dbReference type="Proteomes" id="UP000298390"/>
    </source>
</evidence>
<dbReference type="Proteomes" id="UP000298390">
    <property type="component" value="Unassembled WGS sequence"/>
</dbReference>
<dbReference type="EMBL" id="SEKV01000200">
    <property type="protein sequence ID" value="TFY61623.1"/>
    <property type="molecule type" value="Genomic_DNA"/>
</dbReference>
<sequence length="187" mass="19900">MPSLVIANDIEFHYTDSGVPPLQDVPYITLIAVHGMGYNNGASHTLNCFLTMPSSMVGIFKRVQELAQDANLRIVAVNRRQYAGSTPVPDAESAVLVSGSDEQKAEFLAARGLELAQFAVTFIRKEGTPPISTDSKGGGVALLGWSSGNTATLAMIANVDRLPSDMQSCLAVHLRALIMQGESLPAQ</sequence>